<dbReference type="PANTHER" id="PTHR43744">
    <property type="entry name" value="ABC TRANSPORTER PERMEASE PROTEIN MG189-RELATED-RELATED"/>
    <property type="match status" value="1"/>
</dbReference>
<dbReference type="HOGENOM" id="CLU_016047_1_1_5"/>
<evidence type="ECO:0000256" key="2">
    <source>
        <dbReference type="ARBA" id="ARBA00009306"/>
    </source>
</evidence>
<dbReference type="CDD" id="cd06261">
    <property type="entry name" value="TM_PBP2"/>
    <property type="match status" value="1"/>
</dbReference>
<evidence type="ECO:0000256" key="4">
    <source>
        <dbReference type="ARBA" id="ARBA00020515"/>
    </source>
</evidence>
<dbReference type="GO" id="GO:0055085">
    <property type="term" value="P:transmembrane transport"/>
    <property type="evidence" value="ECO:0007669"/>
    <property type="project" value="InterPro"/>
</dbReference>
<evidence type="ECO:0000256" key="3">
    <source>
        <dbReference type="ARBA" id="ARBA00011557"/>
    </source>
</evidence>
<evidence type="ECO:0000256" key="7">
    <source>
        <dbReference type="ARBA" id="ARBA00022692"/>
    </source>
</evidence>
<dbReference type="GO" id="GO:0005886">
    <property type="term" value="C:plasma membrane"/>
    <property type="evidence" value="ECO:0007669"/>
    <property type="project" value="UniProtKB-SubCell"/>
</dbReference>
<proteinExistence type="inferred from homology"/>
<dbReference type="RefSeq" id="WP_045681406.1">
    <property type="nucleotide sequence ID" value="NZ_CP010803.1"/>
</dbReference>
<dbReference type="PROSITE" id="PS50928">
    <property type="entry name" value="ABC_TM1"/>
    <property type="match status" value="1"/>
</dbReference>
<keyword evidence="6 12" id="KW-1003">Cell membrane</keyword>
<feature type="transmembrane region" description="Helical" evidence="11">
    <location>
        <begin position="18"/>
        <end position="39"/>
    </location>
</feature>
<accession>A0A0D5LQD8</accession>
<evidence type="ECO:0000313" key="14">
    <source>
        <dbReference type="EMBL" id="AJY46165.1"/>
    </source>
</evidence>
<dbReference type="InterPro" id="IPR000515">
    <property type="entry name" value="MetI-like"/>
</dbReference>
<dbReference type="EMBL" id="CP010803">
    <property type="protein sequence ID" value="AJY46165.1"/>
    <property type="molecule type" value="Genomic_DNA"/>
</dbReference>
<dbReference type="OrthoDB" id="7942317at2"/>
<keyword evidence="15" id="KW-1185">Reference proteome</keyword>
<dbReference type="Gene3D" id="1.10.3720.10">
    <property type="entry name" value="MetI-like"/>
    <property type="match status" value="1"/>
</dbReference>
<evidence type="ECO:0000256" key="1">
    <source>
        <dbReference type="ARBA" id="ARBA00004651"/>
    </source>
</evidence>
<keyword evidence="12" id="KW-0997">Cell inner membrane</keyword>
<dbReference type="InterPro" id="IPR035906">
    <property type="entry name" value="MetI-like_sf"/>
</dbReference>
<feature type="transmembrane region" description="Helical" evidence="11">
    <location>
        <begin position="113"/>
        <end position="133"/>
    </location>
</feature>
<comment type="subcellular location">
    <subcellularLocation>
        <location evidence="12">Cell inner membrane</location>
        <topology evidence="12">Multi-pass membrane protein</topology>
    </subcellularLocation>
    <subcellularLocation>
        <location evidence="1 11">Cell membrane</location>
        <topology evidence="1 11">Multi-pass membrane protein</topology>
    </subcellularLocation>
</comment>
<feature type="transmembrane region" description="Helical" evidence="11">
    <location>
        <begin position="145"/>
        <end position="167"/>
    </location>
</feature>
<gene>
    <name evidence="12" type="primary">ugpE</name>
    <name evidence="14" type="ORF">TM49_11540</name>
</gene>
<dbReference type="Proteomes" id="UP000032611">
    <property type="component" value="Chromosome"/>
</dbReference>
<evidence type="ECO:0000313" key="15">
    <source>
        <dbReference type="Proteomes" id="UP000032611"/>
    </source>
</evidence>
<keyword evidence="5 11" id="KW-0813">Transport</keyword>
<evidence type="ECO:0000256" key="5">
    <source>
        <dbReference type="ARBA" id="ARBA00022448"/>
    </source>
</evidence>
<evidence type="ECO:0000256" key="10">
    <source>
        <dbReference type="ARBA" id="ARBA00037054"/>
    </source>
</evidence>
<comment type="function">
    <text evidence="10 12">Part of the ABC transporter complex UgpBAEC involved in sn-glycerol-3-phosphate (G3P) import. Probably responsible for the translocation of the substrate across the membrane.</text>
</comment>
<feature type="transmembrane region" description="Helical" evidence="11">
    <location>
        <begin position="188"/>
        <end position="213"/>
    </location>
</feature>
<sequence>MTDTTLMRRLTRRPADKLILIATIAFAILWMIPMLWVLVMSFKPNEVLMRSTAGFLPYPFTLENFINVIRIATVPRWLMNSAIVATTMTVLVLVISSMAGYAFARLRFPFKPAIFVMVIAGLMVPEQVIFIPLHTMFADWNMHNSYTALVIPRIATPIGVFLMTQFFRAVPSELEEAARLDHASHFTIFTKIMLPLSLPALTTLGLFTFLHAWNDYLWPLVSATNKDMYTVTVGLASIQGNFAQSEGIGTLMASAVFASAPIVLLFIIFQRYIVAGVAMSAGK</sequence>
<dbReference type="STRING" id="1486262.TM49_11540"/>
<evidence type="ECO:0000256" key="9">
    <source>
        <dbReference type="ARBA" id="ARBA00023136"/>
    </source>
</evidence>
<comment type="similarity">
    <text evidence="2 11">Belongs to the binding-protein-dependent transport system permease family.</text>
</comment>
<dbReference type="PANTHER" id="PTHR43744:SF8">
    <property type="entry name" value="SN-GLYCEROL-3-PHOSPHATE TRANSPORT SYSTEM PERMEASE PROTEIN UGPE"/>
    <property type="match status" value="1"/>
</dbReference>
<evidence type="ECO:0000256" key="8">
    <source>
        <dbReference type="ARBA" id="ARBA00022989"/>
    </source>
</evidence>
<keyword evidence="8 11" id="KW-1133">Transmembrane helix</keyword>
<dbReference type="Pfam" id="PF00528">
    <property type="entry name" value="BPD_transp_1"/>
    <property type="match status" value="1"/>
</dbReference>
<evidence type="ECO:0000256" key="6">
    <source>
        <dbReference type="ARBA" id="ARBA00022475"/>
    </source>
</evidence>
<organism evidence="14 15">
    <name type="scientific">Martelella endophytica</name>
    <dbReference type="NCBI Taxonomy" id="1486262"/>
    <lineage>
        <taxon>Bacteria</taxon>
        <taxon>Pseudomonadati</taxon>
        <taxon>Pseudomonadota</taxon>
        <taxon>Alphaproteobacteria</taxon>
        <taxon>Hyphomicrobiales</taxon>
        <taxon>Aurantimonadaceae</taxon>
        <taxon>Martelella</taxon>
    </lineage>
</organism>
<protein>
    <recommendedName>
        <fullName evidence="4 12">sn-glycerol-3-phosphate transport system permease protein UgpE</fullName>
    </recommendedName>
</protein>
<dbReference type="PATRIC" id="fig|1486262.3.peg.2387"/>
<evidence type="ECO:0000259" key="13">
    <source>
        <dbReference type="PROSITE" id="PS50928"/>
    </source>
</evidence>
<keyword evidence="9 11" id="KW-0472">Membrane</keyword>
<dbReference type="SUPFAM" id="SSF161098">
    <property type="entry name" value="MetI-like"/>
    <property type="match status" value="1"/>
</dbReference>
<evidence type="ECO:0000256" key="11">
    <source>
        <dbReference type="RuleBase" id="RU363032"/>
    </source>
</evidence>
<evidence type="ECO:0000256" key="12">
    <source>
        <dbReference type="RuleBase" id="RU363056"/>
    </source>
</evidence>
<feature type="domain" description="ABC transmembrane type-1" evidence="13">
    <location>
        <begin position="78"/>
        <end position="269"/>
    </location>
</feature>
<dbReference type="AlphaFoldDB" id="A0A0D5LQD8"/>
<keyword evidence="7 11" id="KW-0812">Transmembrane</keyword>
<dbReference type="KEGG" id="mey:TM49_11540"/>
<comment type="subunit">
    <text evidence="3 12">The complex is composed of two ATP-binding proteins (UgpC), two transmembrane proteins (UgpA and UgpE) and a solute-binding protein (UgpB).</text>
</comment>
<name>A0A0D5LQD8_MAREN</name>
<reference evidence="14 15" key="1">
    <citation type="journal article" date="2015" name="Genome Announc.">
        <title>Complete genome sequence of Martelella endophytica YC6887, which has antifungal activity associated with a halophyte.</title>
        <authorList>
            <person name="Khan A."/>
            <person name="Khan H."/>
            <person name="Chung E.J."/>
            <person name="Hossain M.T."/>
            <person name="Chung Y.R."/>
        </authorList>
    </citation>
    <scope>NUCLEOTIDE SEQUENCE [LARGE SCALE GENOMIC DNA]</scope>
    <source>
        <strain evidence="14">YC6887</strain>
    </source>
</reference>
<feature type="transmembrane region" description="Helical" evidence="11">
    <location>
        <begin position="77"/>
        <end position="101"/>
    </location>
</feature>
<feature type="transmembrane region" description="Helical" evidence="11">
    <location>
        <begin position="248"/>
        <end position="269"/>
    </location>
</feature>